<evidence type="ECO:0000256" key="2">
    <source>
        <dbReference type="SAM" id="MobiDB-lite"/>
    </source>
</evidence>
<dbReference type="InterPro" id="IPR020186">
    <property type="entry name" value="Meiosis-expressed_gene_1"/>
</dbReference>
<evidence type="ECO:0000313" key="3">
    <source>
        <dbReference type="EMBL" id="CAD8718274.1"/>
    </source>
</evidence>
<evidence type="ECO:0008006" key="4">
    <source>
        <dbReference type="Google" id="ProtNLM"/>
    </source>
</evidence>
<reference evidence="3" key="1">
    <citation type="submission" date="2021-01" db="EMBL/GenBank/DDBJ databases">
        <authorList>
            <person name="Corre E."/>
            <person name="Pelletier E."/>
            <person name="Niang G."/>
            <person name="Scheremetjew M."/>
            <person name="Finn R."/>
            <person name="Kale V."/>
            <person name="Holt S."/>
            <person name="Cochrane G."/>
            <person name="Meng A."/>
            <person name="Brown T."/>
            <person name="Cohen L."/>
        </authorList>
    </citation>
    <scope>NUCLEOTIDE SEQUENCE</scope>
    <source>
        <strain evidence="3">UTEXLB2642</strain>
    </source>
</reference>
<gene>
    <name evidence="3" type="ORF">CNEB1095_LOCUS2750</name>
</gene>
<dbReference type="GO" id="GO:0005634">
    <property type="term" value="C:nucleus"/>
    <property type="evidence" value="ECO:0007669"/>
    <property type="project" value="InterPro"/>
</dbReference>
<protein>
    <recommendedName>
        <fullName evidence="4">Meiosis expressed gene 1 protein homolog</fullName>
    </recommendedName>
</protein>
<dbReference type="PANTHER" id="PTHR17008:SF1">
    <property type="entry name" value="MEIOSIS EXPRESSED GENE 1 PROTEIN HOMOLOG"/>
    <property type="match status" value="1"/>
</dbReference>
<dbReference type="EMBL" id="HBFD01004240">
    <property type="protein sequence ID" value="CAD8718274.1"/>
    <property type="molecule type" value="Transcribed_RNA"/>
</dbReference>
<comment type="similarity">
    <text evidence="1">Belongs to the MEIG1 family.</text>
</comment>
<feature type="region of interest" description="Disordered" evidence="2">
    <location>
        <begin position="1"/>
        <end position="26"/>
    </location>
</feature>
<evidence type="ECO:0000256" key="1">
    <source>
        <dbReference type="ARBA" id="ARBA00008514"/>
    </source>
</evidence>
<accession>A0A7S0SXN5</accession>
<proteinExistence type="inferred from homology"/>
<sequence>MSKLSNNRMYNNDITERNYAESEEKSIDPASLVKEMKPTGMHRAKSWNSEVENSFRYQLAGYRDRNEYNSFYPLPEYWDESGLIKFLRSKKTGYYMYFRKTRECEDKYLNRVIIYEY</sequence>
<name>A0A7S0SXN5_9STRA</name>
<dbReference type="PANTHER" id="PTHR17008">
    <property type="entry name" value="MEIOSIS-EXPRESSED GENE 1 PROTEIN"/>
    <property type="match status" value="1"/>
</dbReference>
<feature type="compositionally biased region" description="Basic and acidic residues" evidence="2">
    <location>
        <begin position="14"/>
        <end position="26"/>
    </location>
</feature>
<feature type="compositionally biased region" description="Polar residues" evidence="2">
    <location>
        <begin position="1"/>
        <end position="13"/>
    </location>
</feature>
<dbReference type="AlphaFoldDB" id="A0A7S0SXN5"/>
<organism evidence="3">
    <name type="scientific">Chromulina nebulosa</name>
    <dbReference type="NCBI Taxonomy" id="96789"/>
    <lineage>
        <taxon>Eukaryota</taxon>
        <taxon>Sar</taxon>
        <taxon>Stramenopiles</taxon>
        <taxon>Ochrophyta</taxon>
        <taxon>Chrysophyceae</taxon>
        <taxon>Chromulinales</taxon>
        <taxon>Chromulinaceae</taxon>
        <taxon>Chromulina</taxon>
    </lineage>
</organism>
<dbReference type="Pfam" id="PF15163">
    <property type="entry name" value="Meiosis_expr"/>
    <property type="match status" value="1"/>
</dbReference>